<evidence type="ECO:0000256" key="2">
    <source>
        <dbReference type="SAM" id="MobiDB-lite"/>
    </source>
</evidence>
<evidence type="ECO:0008006" key="5">
    <source>
        <dbReference type="Google" id="ProtNLM"/>
    </source>
</evidence>
<protein>
    <recommendedName>
        <fullName evidence="5">HCP-like protein</fullName>
    </recommendedName>
</protein>
<dbReference type="OrthoDB" id="2331343at2759"/>
<evidence type="ECO:0000256" key="1">
    <source>
        <dbReference type="ARBA" id="ARBA00038101"/>
    </source>
</evidence>
<dbReference type="AlphaFoldDB" id="A0A9P6SYX7"/>
<feature type="compositionally biased region" description="Basic and acidic residues" evidence="2">
    <location>
        <begin position="573"/>
        <end position="590"/>
    </location>
</feature>
<comment type="similarity">
    <text evidence="1">Belongs to the sel-1 family.</text>
</comment>
<evidence type="ECO:0000313" key="3">
    <source>
        <dbReference type="EMBL" id="KAG0012456.1"/>
    </source>
</evidence>
<reference evidence="3" key="1">
    <citation type="journal article" date="2020" name="Fungal Divers.">
        <title>Resolving the Mortierellaceae phylogeny through synthesis of multi-gene phylogenetics and phylogenomics.</title>
        <authorList>
            <person name="Vandepol N."/>
            <person name="Liber J."/>
            <person name="Desiro A."/>
            <person name="Na H."/>
            <person name="Kennedy M."/>
            <person name="Barry K."/>
            <person name="Grigoriev I.V."/>
            <person name="Miller A.N."/>
            <person name="O'Donnell K."/>
            <person name="Stajich J.E."/>
            <person name="Bonito G."/>
        </authorList>
    </citation>
    <scope>NUCLEOTIDE SEQUENCE</scope>
    <source>
        <strain evidence="3">NRRL 2769</strain>
    </source>
</reference>
<comment type="caution">
    <text evidence="3">The sequence shown here is derived from an EMBL/GenBank/DDBJ whole genome shotgun (WGS) entry which is preliminary data.</text>
</comment>
<organism evidence="3 4">
    <name type="scientific">Entomortierella chlamydospora</name>
    <dbReference type="NCBI Taxonomy" id="101097"/>
    <lineage>
        <taxon>Eukaryota</taxon>
        <taxon>Fungi</taxon>
        <taxon>Fungi incertae sedis</taxon>
        <taxon>Mucoromycota</taxon>
        <taxon>Mortierellomycotina</taxon>
        <taxon>Mortierellomycetes</taxon>
        <taxon>Mortierellales</taxon>
        <taxon>Mortierellaceae</taxon>
        <taxon>Entomortierella</taxon>
    </lineage>
</organism>
<dbReference type="Gene3D" id="1.25.40.10">
    <property type="entry name" value="Tetratricopeptide repeat domain"/>
    <property type="match status" value="3"/>
</dbReference>
<dbReference type="InterPro" id="IPR050767">
    <property type="entry name" value="Sel1_AlgK"/>
</dbReference>
<sequence length="657" mass="74158">MDTIQDGFLQVFRAVHKDETTGVTTPFPRTVKIKTRLDNKSGQQIILWSDIAGAFKNIAHVWHEDIIVPFLTDENFEILQPPRIPAYHDTVLDVAIEIQESDMGSEFLQAPGSPTPTSPRMLNLSTPTSPRIPNSPTCISLSSVVTSTYSSADTESTTRSTSPTSTISDNSNTQRIRRAPQDRSYSLENIFRSGSRPSNGSIQYIPDLYDGGPNYYSQYTSRSQYSNSTIADIHEERDMDVNYVEGLAYFEGKDVEQDYVRALDFFLKAANQGHAYAQYRLRNMYKSLQDIKDDCVTLVDHYRMTAEQGDADSQSNLGFMYGFGIGVAQDYSMAVEWYQRAANQGHAHAQCNLGLMYLCGCGVSRDHYRAEKLLQKAVDQGYANAQFHLGSMYHRGYGLTKDYAKVIELYHKAADQGYAQAQYFLGRMYHRGYGIARDNIKALELYQRAADQGCANAQFHLGSMYHRGFGTTKDYTKAAELYRQAAEQGYAHAQYFLGCMYELGIGVKKDISKAKKWYQDAAIQGEIFALRALGFTFKSNTGVTQNDSRLSERNQTFQTHSGQEYPQVQHNPEPARRDSNGETLKDKTDASEWYNNAAKQGEVNSKEELDYVQPKPIAANTKTPLRTVQVIVESEKGLDMQRGMTLSKKKWFTFKKS</sequence>
<dbReference type="Pfam" id="PF08238">
    <property type="entry name" value="Sel1"/>
    <property type="match status" value="8"/>
</dbReference>
<dbReference type="EMBL" id="JAAAID010000980">
    <property type="protein sequence ID" value="KAG0012456.1"/>
    <property type="molecule type" value="Genomic_DNA"/>
</dbReference>
<keyword evidence="4" id="KW-1185">Reference proteome</keyword>
<feature type="compositionally biased region" description="Low complexity" evidence="2">
    <location>
        <begin position="149"/>
        <end position="168"/>
    </location>
</feature>
<accession>A0A9P6SYX7</accession>
<feature type="region of interest" description="Disordered" evidence="2">
    <location>
        <begin position="542"/>
        <end position="591"/>
    </location>
</feature>
<dbReference type="SMART" id="SM00671">
    <property type="entry name" value="SEL1"/>
    <property type="match status" value="8"/>
</dbReference>
<dbReference type="InterPro" id="IPR006597">
    <property type="entry name" value="Sel1-like"/>
</dbReference>
<dbReference type="InterPro" id="IPR011990">
    <property type="entry name" value="TPR-like_helical_dom_sf"/>
</dbReference>
<dbReference type="PANTHER" id="PTHR11102:SF160">
    <property type="entry name" value="ERAD-ASSOCIATED E3 UBIQUITIN-PROTEIN LIGASE COMPONENT HRD3"/>
    <property type="match status" value="1"/>
</dbReference>
<dbReference type="Proteomes" id="UP000703661">
    <property type="component" value="Unassembled WGS sequence"/>
</dbReference>
<dbReference type="PANTHER" id="PTHR11102">
    <property type="entry name" value="SEL-1-LIKE PROTEIN"/>
    <property type="match status" value="1"/>
</dbReference>
<feature type="compositionally biased region" description="Polar residues" evidence="2">
    <location>
        <begin position="542"/>
        <end position="570"/>
    </location>
</feature>
<proteinExistence type="inferred from homology"/>
<evidence type="ECO:0000313" key="4">
    <source>
        <dbReference type="Proteomes" id="UP000703661"/>
    </source>
</evidence>
<gene>
    <name evidence="3" type="ORF">BGZ80_011735</name>
</gene>
<name>A0A9P6SYX7_9FUNG</name>
<feature type="region of interest" description="Disordered" evidence="2">
    <location>
        <begin position="149"/>
        <end position="174"/>
    </location>
</feature>
<dbReference type="SUPFAM" id="SSF81901">
    <property type="entry name" value="HCP-like"/>
    <property type="match status" value="2"/>
</dbReference>